<reference evidence="1 2" key="1">
    <citation type="journal article" date="2013" name="PLoS ONE">
        <title>Assembly-driven community genomics of a hypersaline microbial ecosystem.</title>
        <authorList>
            <person name="Podell S."/>
            <person name="Ugalde J.A."/>
            <person name="Narasingarao P."/>
            <person name="Banfield J.F."/>
            <person name="Heidelberg K.B."/>
            <person name="Allen E.E."/>
        </authorList>
    </citation>
    <scope>NUCLEOTIDE SEQUENCE [LARGE SCALE GENOMIC DNA]</scope>
    <source>
        <strain evidence="2">J07HQW2</strain>
    </source>
</reference>
<name>U1NBY8_9EURY</name>
<organism evidence="1 2">
    <name type="scientific">Haloquadratum walsbyi J07HQW2</name>
    <dbReference type="NCBI Taxonomy" id="1238425"/>
    <lineage>
        <taxon>Archaea</taxon>
        <taxon>Methanobacteriati</taxon>
        <taxon>Methanobacteriota</taxon>
        <taxon>Stenosarchaea group</taxon>
        <taxon>Halobacteria</taxon>
        <taxon>Halobacteriales</taxon>
        <taxon>Haloferacaceae</taxon>
        <taxon>Haloquadratum</taxon>
    </lineage>
</organism>
<dbReference type="HOGENOM" id="CLU_2447614_0_0_2"/>
<dbReference type="AlphaFoldDB" id="U1NBY8"/>
<gene>
    <name evidence="1" type="ORF">J07HQW2_00627</name>
</gene>
<dbReference type="Proteomes" id="UP000030710">
    <property type="component" value="Unassembled WGS sequence"/>
</dbReference>
<dbReference type="EMBL" id="KE356561">
    <property type="protein sequence ID" value="ERG94193.1"/>
    <property type="molecule type" value="Genomic_DNA"/>
</dbReference>
<proteinExistence type="predicted"/>
<evidence type="ECO:0000313" key="2">
    <source>
        <dbReference type="Proteomes" id="UP000030710"/>
    </source>
</evidence>
<evidence type="ECO:0000313" key="1">
    <source>
        <dbReference type="EMBL" id="ERG94193.1"/>
    </source>
</evidence>
<protein>
    <submittedName>
        <fullName evidence="1">Uncharacterized protein</fullName>
    </submittedName>
</protein>
<sequence length="89" mass="9431">MTADALRIDKDILRIHSISNSPIFVFAGFIRSKKGLVRGFFTFSSDFIISSTATTTVTAIALAPPTTVAGSNNVIQTTGQPPVKSTSID</sequence>
<accession>U1NBY8</accession>